<gene>
    <name evidence="1" type="ORF">IPF_582</name>
</gene>
<protein>
    <submittedName>
        <fullName evidence="1">Similarity. Hypothetical start</fullName>
    </submittedName>
</protein>
<organism evidence="1">
    <name type="scientific">Microcystis aeruginosa (strain PCC 7806)</name>
    <dbReference type="NCBI Taxonomy" id="267872"/>
    <lineage>
        <taxon>Bacteria</taxon>
        <taxon>Bacillati</taxon>
        <taxon>Cyanobacteriota</taxon>
        <taxon>Cyanophyceae</taxon>
        <taxon>Oscillatoriophycideae</taxon>
        <taxon>Chroococcales</taxon>
        <taxon>Microcystaceae</taxon>
        <taxon>Microcystis</taxon>
    </lineage>
</organism>
<name>A8YDF3_MICA7</name>
<dbReference type="AlphaFoldDB" id="A8YDF3"/>
<dbReference type="EMBL" id="AM778922">
    <property type="protein sequence ID" value="CAO86842.1"/>
    <property type="molecule type" value="Genomic_DNA"/>
</dbReference>
<proteinExistence type="predicted"/>
<sequence length="108" mass="12840">MLLPVILASDRHLFNSNKLRYIFRIVIFQAKFNHFSDILHQFINRFPLTVTTPKLRNFPNIISILISFNDNIKLSLMVHGYQSLKKLSLSKRLLRLENRVCRRTDFPL</sequence>
<evidence type="ECO:0000313" key="1">
    <source>
        <dbReference type="EMBL" id="CAO86842.1"/>
    </source>
</evidence>
<accession>A8YDF3</accession>
<reference evidence="1" key="1">
    <citation type="submission" date="2007-08" db="EMBL/GenBank/DDBJ databases">
        <authorList>
            <person name="Frangeul L."/>
        </authorList>
    </citation>
    <scope>NUCLEOTIDE SEQUENCE</scope>
    <source>
        <strain evidence="1">PCC 7806</strain>
    </source>
</reference>